<dbReference type="PANTHER" id="PTHR43335:SF2">
    <property type="entry name" value="ABC TRANSPORTER, ATP-BINDING PROTEIN"/>
    <property type="match status" value="1"/>
</dbReference>
<dbReference type="InterPro" id="IPR017871">
    <property type="entry name" value="ABC_transporter-like_CS"/>
</dbReference>
<dbReference type="PANTHER" id="PTHR43335">
    <property type="entry name" value="ABC TRANSPORTER, ATP-BINDING PROTEIN"/>
    <property type="match status" value="1"/>
</dbReference>
<evidence type="ECO:0000256" key="3">
    <source>
        <dbReference type="ARBA" id="ARBA00022741"/>
    </source>
</evidence>
<dbReference type="Proteomes" id="UP000308744">
    <property type="component" value="Unassembled WGS sequence"/>
</dbReference>
<dbReference type="SUPFAM" id="SSF52540">
    <property type="entry name" value="P-loop containing nucleoside triphosphate hydrolases"/>
    <property type="match status" value="1"/>
</dbReference>
<dbReference type="Gene3D" id="3.40.50.300">
    <property type="entry name" value="P-loop containing nucleotide triphosphate hydrolases"/>
    <property type="match status" value="1"/>
</dbReference>
<dbReference type="EMBL" id="SZPU01000001">
    <property type="protein sequence ID" value="TKI72810.1"/>
    <property type="molecule type" value="Genomic_DNA"/>
</dbReference>
<accession>A0A4U2ZGH5</accession>
<evidence type="ECO:0000259" key="5">
    <source>
        <dbReference type="PROSITE" id="PS50893"/>
    </source>
</evidence>
<feature type="domain" description="ABC transporter" evidence="5">
    <location>
        <begin position="3"/>
        <end position="231"/>
    </location>
</feature>
<reference evidence="6 7" key="1">
    <citation type="submission" date="2019-04" db="EMBL/GenBank/DDBJ databases">
        <title>Lysinibacillus genome sequencing.</title>
        <authorList>
            <person name="Dunlap C."/>
        </authorList>
    </citation>
    <scope>NUCLEOTIDE SEQUENCE [LARGE SCALE GENOMIC DNA]</scope>
    <source>
        <strain evidence="6 7">CCTCC AB 2010389</strain>
    </source>
</reference>
<dbReference type="GO" id="GO:0016887">
    <property type="term" value="F:ATP hydrolysis activity"/>
    <property type="evidence" value="ECO:0007669"/>
    <property type="project" value="InterPro"/>
</dbReference>
<dbReference type="RefSeq" id="WP_107895555.1">
    <property type="nucleotide sequence ID" value="NZ_PYWM01000011.1"/>
</dbReference>
<keyword evidence="2" id="KW-0813">Transport</keyword>
<dbReference type="SMART" id="SM00382">
    <property type="entry name" value="AAA"/>
    <property type="match status" value="1"/>
</dbReference>
<keyword evidence="4 6" id="KW-0067">ATP-binding</keyword>
<evidence type="ECO:0000313" key="7">
    <source>
        <dbReference type="Proteomes" id="UP000308744"/>
    </source>
</evidence>
<keyword evidence="3" id="KW-0547">Nucleotide-binding</keyword>
<comment type="caution">
    <text evidence="6">The sequence shown here is derived from an EMBL/GenBank/DDBJ whole genome shotgun (WGS) entry which is preliminary data.</text>
</comment>
<evidence type="ECO:0000256" key="4">
    <source>
        <dbReference type="ARBA" id="ARBA00022840"/>
    </source>
</evidence>
<evidence type="ECO:0000313" key="6">
    <source>
        <dbReference type="EMBL" id="TKI72810.1"/>
    </source>
</evidence>
<comment type="similarity">
    <text evidence="1">Belongs to the ABC transporter superfamily.</text>
</comment>
<protein>
    <submittedName>
        <fullName evidence="6">ABC transporter ATP-binding protein</fullName>
    </submittedName>
</protein>
<proteinExistence type="inferred from homology"/>
<dbReference type="GO" id="GO:0005524">
    <property type="term" value="F:ATP binding"/>
    <property type="evidence" value="ECO:0007669"/>
    <property type="project" value="UniProtKB-KW"/>
</dbReference>
<dbReference type="AlphaFoldDB" id="A0A4U2ZGH5"/>
<dbReference type="InterPro" id="IPR027417">
    <property type="entry name" value="P-loop_NTPase"/>
</dbReference>
<dbReference type="PROSITE" id="PS00211">
    <property type="entry name" value="ABC_TRANSPORTER_1"/>
    <property type="match status" value="1"/>
</dbReference>
<name>A0A4U2ZGH5_9BACI</name>
<evidence type="ECO:0000256" key="2">
    <source>
        <dbReference type="ARBA" id="ARBA00022448"/>
    </source>
</evidence>
<evidence type="ECO:0000256" key="1">
    <source>
        <dbReference type="ARBA" id="ARBA00005417"/>
    </source>
</evidence>
<sequence length="293" mass="32840">MKLTVEQVTHQYKNFLALKNINFEFTPGIYGLLGPNGAGKSTFMRILVDVLAPTSGMINYEGRNISILKSQYRDILGYLPQDFNGYPHFTAYQFLLYVANLKGLSKSLAKQRVDELLQLVGLIESKDKKLKGFSGGMKRRIGIAQALLNDPHILILDEPTAGLDPSERIRLRGILSKMAKNKIIILSTHIVSDIESVADQVLLLRKGELIEHATPAHFLDKMEGQVWTVTLQEQKALSLMDTFIISNVHQQGTSIELRIVATQKPHLDAINVPPKLEDIYVYHFGNPHQAISN</sequence>
<dbReference type="CDD" id="cd03264">
    <property type="entry name" value="ABC_drug_resistance_like"/>
    <property type="match status" value="1"/>
</dbReference>
<dbReference type="InterPro" id="IPR003593">
    <property type="entry name" value="AAA+_ATPase"/>
</dbReference>
<dbReference type="InterPro" id="IPR003439">
    <property type="entry name" value="ABC_transporter-like_ATP-bd"/>
</dbReference>
<organism evidence="6 7">
    <name type="scientific">Lysinibacillus mangiferihumi</name>
    <dbReference type="NCBI Taxonomy" id="1130819"/>
    <lineage>
        <taxon>Bacteria</taxon>
        <taxon>Bacillati</taxon>
        <taxon>Bacillota</taxon>
        <taxon>Bacilli</taxon>
        <taxon>Bacillales</taxon>
        <taxon>Bacillaceae</taxon>
        <taxon>Lysinibacillus</taxon>
    </lineage>
</organism>
<dbReference type="Pfam" id="PF00005">
    <property type="entry name" value="ABC_tran"/>
    <property type="match status" value="1"/>
</dbReference>
<gene>
    <name evidence="6" type="ORF">FC756_00530</name>
</gene>
<dbReference type="PROSITE" id="PS50893">
    <property type="entry name" value="ABC_TRANSPORTER_2"/>
    <property type="match status" value="1"/>
</dbReference>
<keyword evidence="7" id="KW-1185">Reference proteome</keyword>